<feature type="non-terminal residue" evidence="2">
    <location>
        <position position="361"/>
    </location>
</feature>
<sequence>QVFEYERLIGIKTLEDEIARVNEQLDTEKMSIKERIRLLTLLFNLSKQLIEERERLAERQFDFERTLGLATLEEEVERQAELVRTYEETERDVADIIDKRIDLYESLKDREKELIEILVSRGRTNAEIEAEMRALWLAYYKELGISLEEFEAFFKTHWKEIAESTDLVTESMAESWARLMAEMRRETFDWYNFFKGLVDSVRDFFNDLIKGMLTGWREYHDKRRELDEQYQSDLEDIEKDYAERLADLQERRLDEVEDFNERVAELEKDKNERLEKLAKDYEKRLADLEKKREKRIKDFNKKVTDLEERRLKDLQKAREKYEEGVADAREDMLEEEEDYREDIEELEEKHLEKLKRLNKDY</sequence>
<feature type="coiled-coil region" evidence="1">
    <location>
        <begin position="231"/>
        <end position="360"/>
    </location>
</feature>
<evidence type="ECO:0000313" key="2">
    <source>
        <dbReference type="EMBL" id="GAH43438.1"/>
    </source>
</evidence>
<reference evidence="2" key="1">
    <citation type="journal article" date="2014" name="Front. Microbiol.">
        <title>High frequency of phylogenetically diverse reductive dehalogenase-homologous genes in deep subseafloor sedimentary metagenomes.</title>
        <authorList>
            <person name="Kawai M."/>
            <person name="Futagami T."/>
            <person name="Toyoda A."/>
            <person name="Takaki Y."/>
            <person name="Nishi S."/>
            <person name="Hori S."/>
            <person name="Arai W."/>
            <person name="Tsubouchi T."/>
            <person name="Morono Y."/>
            <person name="Uchiyama I."/>
            <person name="Ito T."/>
            <person name="Fujiyama A."/>
            <person name="Inagaki F."/>
            <person name="Takami H."/>
        </authorList>
    </citation>
    <scope>NUCLEOTIDE SEQUENCE</scope>
    <source>
        <strain evidence="2">Expedition CK06-06</strain>
    </source>
</reference>
<protein>
    <submittedName>
        <fullName evidence="2">Uncharacterized protein</fullName>
    </submittedName>
</protein>
<organism evidence="2">
    <name type="scientific">marine sediment metagenome</name>
    <dbReference type="NCBI Taxonomy" id="412755"/>
    <lineage>
        <taxon>unclassified sequences</taxon>
        <taxon>metagenomes</taxon>
        <taxon>ecological metagenomes</taxon>
    </lineage>
</organism>
<evidence type="ECO:0000256" key="1">
    <source>
        <dbReference type="SAM" id="Coils"/>
    </source>
</evidence>
<dbReference type="AlphaFoldDB" id="X1HDQ8"/>
<dbReference type="EMBL" id="BARU01008616">
    <property type="protein sequence ID" value="GAH43438.1"/>
    <property type="molecule type" value="Genomic_DNA"/>
</dbReference>
<feature type="non-terminal residue" evidence="2">
    <location>
        <position position="1"/>
    </location>
</feature>
<gene>
    <name evidence="2" type="ORF">S03H2_16815</name>
</gene>
<keyword evidence="1" id="KW-0175">Coiled coil</keyword>
<name>X1HDQ8_9ZZZZ</name>
<accession>X1HDQ8</accession>
<comment type="caution">
    <text evidence="2">The sequence shown here is derived from an EMBL/GenBank/DDBJ whole genome shotgun (WGS) entry which is preliminary data.</text>
</comment>
<proteinExistence type="predicted"/>